<protein>
    <submittedName>
        <fullName evidence="1">Uncharacterized protein</fullName>
    </submittedName>
</protein>
<gene>
    <name evidence="1" type="ORF">SDC9_104198</name>
</gene>
<dbReference type="EMBL" id="VSSQ01016237">
    <property type="protein sequence ID" value="MPM57376.1"/>
    <property type="molecule type" value="Genomic_DNA"/>
</dbReference>
<proteinExistence type="predicted"/>
<accession>A0A645AX58</accession>
<organism evidence="1">
    <name type="scientific">bioreactor metagenome</name>
    <dbReference type="NCBI Taxonomy" id="1076179"/>
    <lineage>
        <taxon>unclassified sequences</taxon>
        <taxon>metagenomes</taxon>
        <taxon>ecological metagenomes</taxon>
    </lineage>
</organism>
<evidence type="ECO:0000313" key="1">
    <source>
        <dbReference type="EMBL" id="MPM57376.1"/>
    </source>
</evidence>
<reference evidence="1" key="1">
    <citation type="submission" date="2019-08" db="EMBL/GenBank/DDBJ databases">
        <authorList>
            <person name="Kucharzyk K."/>
            <person name="Murdoch R.W."/>
            <person name="Higgins S."/>
            <person name="Loffler F."/>
        </authorList>
    </citation>
    <scope>NUCLEOTIDE SEQUENCE</scope>
</reference>
<comment type="caution">
    <text evidence="1">The sequence shown here is derived from an EMBL/GenBank/DDBJ whole genome shotgun (WGS) entry which is preliminary data.</text>
</comment>
<name>A0A645AX58_9ZZZZ</name>
<dbReference type="AlphaFoldDB" id="A0A645AX58"/>
<sequence>MHQVGVGDEGLAKRHEVGMAAFDGGLGQRAVIAVVDHPCALAASGAVSVLELSVVERTIRNDARAAGGAFDHV</sequence>